<feature type="non-terminal residue" evidence="2">
    <location>
        <position position="1"/>
    </location>
</feature>
<dbReference type="RefSeq" id="WP_207089161.1">
    <property type="nucleotide sequence ID" value="NZ_JAFLQW010000442.1"/>
</dbReference>
<keyword evidence="1" id="KW-0175">Coiled coil</keyword>
<evidence type="ECO:0000313" key="3">
    <source>
        <dbReference type="Proteomes" id="UP000664844"/>
    </source>
</evidence>
<name>A0ABS3FU78_9CYAN</name>
<keyword evidence="3" id="KW-1185">Reference proteome</keyword>
<accession>A0ABS3FU78</accession>
<dbReference type="Proteomes" id="UP000664844">
    <property type="component" value="Unassembled WGS sequence"/>
</dbReference>
<organism evidence="2 3">
    <name type="scientific">Phormidium pseudopriestleyi FRX01</name>
    <dbReference type="NCBI Taxonomy" id="1759528"/>
    <lineage>
        <taxon>Bacteria</taxon>
        <taxon>Bacillati</taxon>
        <taxon>Cyanobacteriota</taxon>
        <taxon>Cyanophyceae</taxon>
        <taxon>Oscillatoriophycideae</taxon>
        <taxon>Oscillatoriales</taxon>
        <taxon>Oscillatoriaceae</taxon>
        <taxon>Phormidium</taxon>
    </lineage>
</organism>
<sequence length="98" mass="10878">FKKRFSGAEAEVTSRLDERQRLFMLVSGQLTLKVKSNEPIKEGDILAEVSSPEIETQLAEAERNLQQGNAALLATQKRLTIVQTRLEEAQNNVAIATP</sequence>
<evidence type="ECO:0000256" key="1">
    <source>
        <dbReference type="SAM" id="Coils"/>
    </source>
</evidence>
<reference evidence="2 3" key="1">
    <citation type="submission" date="2021-03" db="EMBL/GenBank/DDBJ databases">
        <title>Metabolic Capacity of the Antarctic Cyanobacterium Phormidium pseudopriestleyi that Sustains Oxygenic Photosynthesis in the Presence of Hydrogen Sulfide.</title>
        <authorList>
            <person name="Lumian J.E."/>
            <person name="Jungblut A.D."/>
            <person name="Dillon M.L."/>
            <person name="Hawes I."/>
            <person name="Doran P.T."/>
            <person name="Mackey T.J."/>
            <person name="Dick G.J."/>
            <person name="Grettenberger C.L."/>
            <person name="Sumner D.Y."/>
        </authorList>
    </citation>
    <scope>NUCLEOTIDE SEQUENCE [LARGE SCALE GENOMIC DNA]</scope>
    <source>
        <strain evidence="2 3">FRX01</strain>
    </source>
</reference>
<comment type="caution">
    <text evidence="2">The sequence shown here is derived from an EMBL/GenBank/DDBJ whole genome shotgun (WGS) entry which is preliminary data.</text>
</comment>
<feature type="coiled-coil region" evidence="1">
    <location>
        <begin position="58"/>
        <end position="92"/>
    </location>
</feature>
<dbReference type="EMBL" id="JAFLQW010000442">
    <property type="protein sequence ID" value="MBO0350686.1"/>
    <property type="molecule type" value="Genomic_DNA"/>
</dbReference>
<protein>
    <submittedName>
        <fullName evidence="2">Biotin/lipoyl-binding protein</fullName>
    </submittedName>
</protein>
<gene>
    <name evidence="2" type="ORF">J0895_16625</name>
</gene>
<evidence type="ECO:0000313" key="2">
    <source>
        <dbReference type="EMBL" id="MBO0350686.1"/>
    </source>
</evidence>
<proteinExistence type="predicted"/>